<dbReference type="Gene3D" id="3.40.710.10">
    <property type="entry name" value="DD-peptidase/beta-lactamase superfamily"/>
    <property type="match status" value="1"/>
</dbReference>
<dbReference type="InterPro" id="IPR012338">
    <property type="entry name" value="Beta-lactam/transpept-like"/>
</dbReference>
<sequence length="295" mass="32797">MELQEKLERIAREMPGTFGVAIKHLETGEEASLFGDELFQLASVFKIPILATLFRDVEEGRLSLGERVKLQADERVPGSGVLQELDPGAEVTIKDLAMLMIIVSDNYGTDQVLKHVGIERVNRFMNELGLVKTNIQHDCWRLLTICTGLDLPAPTAEGYEEYMRREDADQFDEAHSILEPRPENNVSTPQEINRLLEMIAKKQLISEAACDGMLNILKRQQFTSRIPNLLPGQARAAHKTGTIGSCVNDAGIVYMPQGKGAFAITVLSRDNESTNQGAQTIARLSRAAYDHFMES</sequence>
<feature type="domain" description="Beta-lactamase class A catalytic" evidence="1">
    <location>
        <begin position="19"/>
        <end position="267"/>
    </location>
</feature>
<proteinExistence type="predicted"/>
<dbReference type="SUPFAM" id="SSF56601">
    <property type="entry name" value="beta-lactamase/transpeptidase-like"/>
    <property type="match status" value="1"/>
</dbReference>
<dbReference type="PANTHER" id="PTHR35333">
    <property type="entry name" value="BETA-LACTAMASE"/>
    <property type="match status" value="1"/>
</dbReference>
<dbReference type="Pfam" id="PF13354">
    <property type="entry name" value="Beta-lactamase2"/>
    <property type="match status" value="1"/>
</dbReference>
<dbReference type="AlphaFoldDB" id="A0A3M8DI39"/>
<dbReference type="EMBL" id="RHHQ01000012">
    <property type="protein sequence ID" value="RNB87035.1"/>
    <property type="molecule type" value="Genomic_DNA"/>
</dbReference>
<evidence type="ECO:0000313" key="3">
    <source>
        <dbReference type="Proteomes" id="UP000271031"/>
    </source>
</evidence>
<reference evidence="2 3" key="1">
    <citation type="submission" date="2018-10" db="EMBL/GenBank/DDBJ databases">
        <title>Phylogenomics of Brevibacillus.</title>
        <authorList>
            <person name="Dunlap C."/>
        </authorList>
    </citation>
    <scope>NUCLEOTIDE SEQUENCE [LARGE SCALE GENOMIC DNA]</scope>
    <source>
        <strain evidence="2 3">JCM 15716</strain>
    </source>
</reference>
<dbReference type="InterPro" id="IPR045155">
    <property type="entry name" value="Beta-lactam_cat"/>
</dbReference>
<dbReference type="InterPro" id="IPR000871">
    <property type="entry name" value="Beta-lactam_class-A"/>
</dbReference>
<dbReference type="RefSeq" id="WP_122918733.1">
    <property type="nucleotide sequence ID" value="NZ_RHHQ01000012.1"/>
</dbReference>
<dbReference type="PANTHER" id="PTHR35333:SF3">
    <property type="entry name" value="BETA-LACTAMASE-TYPE TRANSPEPTIDASE FOLD CONTAINING PROTEIN"/>
    <property type="match status" value="1"/>
</dbReference>
<protein>
    <submittedName>
        <fullName evidence="2">Serine hydrolase</fullName>
    </submittedName>
</protein>
<accession>A0A3M8DI39</accession>
<evidence type="ECO:0000259" key="1">
    <source>
        <dbReference type="Pfam" id="PF13354"/>
    </source>
</evidence>
<name>A0A3M8DI39_9BACL</name>
<gene>
    <name evidence="2" type="ORF">EDM56_15160</name>
</gene>
<dbReference type="GO" id="GO:0046677">
    <property type="term" value="P:response to antibiotic"/>
    <property type="evidence" value="ECO:0007669"/>
    <property type="project" value="InterPro"/>
</dbReference>
<comment type="caution">
    <text evidence="2">The sequence shown here is derived from an EMBL/GenBank/DDBJ whole genome shotgun (WGS) entry which is preliminary data.</text>
</comment>
<keyword evidence="3" id="KW-1185">Reference proteome</keyword>
<evidence type="ECO:0000313" key="2">
    <source>
        <dbReference type="EMBL" id="RNB87035.1"/>
    </source>
</evidence>
<dbReference type="GO" id="GO:0030655">
    <property type="term" value="P:beta-lactam antibiotic catabolic process"/>
    <property type="evidence" value="ECO:0007669"/>
    <property type="project" value="InterPro"/>
</dbReference>
<dbReference type="OrthoDB" id="9775096at2"/>
<dbReference type="GO" id="GO:0008800">
    <property type="term" value="F:beta-lactamase activity"/>
    <property type="evidence" value="ECO:0007669"/>
    <property type="project" value="InterPro"/>
</dbReference>
<organism evidence="2 3">
    <name type="scientific">Brevibacillus fluminis</name>
    <dbReference type="NCBI Taxonomy" id="511487"/>
    <lineage>
        <taxon>Bacteria</taxon>
        <taxon>Bacillati</taxon>
        <taxon>Bacillota</taxon>
        <taxon>Bacilli</taxon>
        <taxon>Bacillales</taxon>
        <taxon>Paenibacillaceae</taxon>
        <taxon>Brevibacillus</taxon>
    </lineage>
</organism>
<dbReference type="Proteomes" id="UP000271031">
    <property type="component" value="Unassembled WGS sequence"/>
</dbReference>
<keyword evidence="2" id="KW-0378">Hydrolase</keyword>